<reference evidence="1 2" key="1">
    <citation type="submission" date="2024-12" db="EMBL/GenBank/DDBJ databases">
        <title>The unique morphological basis and parallel evolutionary history of personate flowers in Penstemon.</title>
        <authorList>
            <person name="Depatie T.H."/>
            <person name="Wessinger C.A."/>
        </authorList>
    </citation>
    <scope>NUCLEOTIDE SEQUENCE [LARGE SCALE GENOMIC DNA]</scope>
    <source>
        <strain evidence="1">WTNN_2</strain>
        <tissue evidence="1">Leaf</tissue>
    </source>
</reference>
<dbReference type="AlphaFoldDB" id="A0ABD3SAB6"/>
<keyword evidence="2" id="KW-1185">Reference proteome</keyword>
<dbReference type="Proteomes" id="UP001634393">
    <property type="component" value="Unassembled WGS sequence"/>
</dbReference>
<name>A0ABD3SAB6_9LAMI</name>
<sequence>MIQYYSNYYICIFSSLLEGSSSRHIIATPNTRLISSTQHSFKLLSITYFSLFSSTTAFTCNI</sequence>
<evidence type="ECO:0000313" key="2">
    <source>
        <dbReference type="Proteomes" id="UP001634393"/>
    </source>
</evidence>
<dbReference type="EMBL" id="JBJXBP010000007">
    <property type="protein sequence ID" value="KAL3821287.1"/>
    <property type="molecule type" value="Genomic_DNA"/>
</dbReference>
<protein>
    <submittedName>
        <fullName evidence="1">Uncharacterized protein</fullName>
    </submittedName>
</protein>
<comment type="caution">
    <text evidence="1">The sequence shown here is derived from an EMBL/GenBank/DDBJ whole genome shotgun (WGS) entry which is preliminary data.</text>
</comment>
<evidence type="ECO:0000313" key="1">
    <source>
        <dbReference type="EMBL" id="KAL3821287.1"/>
    </source>
</evidence>
<gene>
    <name evidence="1" type="ORF">ACJIZ3_007192</name>
</gene>
<accession>A0ABD3SAB6</accession>
<proteinExistence type="predicted"/>
<organism evidence="1 2">
    <name type="scientific">Penstemon smallii</name>
    <dbReference type="NCBI Taxonomy" id="265156"/>
    <lineage>
        <taxon>Eukaryota</taxon>
        <taxon>Viridiplantae</taxon>
        <taxon>Streptophyta</taxon>
        <taxon>Embryophyta</taxon>
        <taxon>Tracheophyta</taxon>
        <taxon>Spermatophyta</taxon>
        <taxon>Magnoliopsida</taxon>
        <taxon>eudicotyledons</taxon>
        <taxon>Gunneridae</taxon>
        <taxon>Pentapetalae</taxon>
        <taxon>asterids</taxon>
        <taxon>lamiids</taxon>
        <taxon>Lamiales</taxon>
        <taxon>Plantaginaceae</taxon>
        <taxon>Cheloneae</taxon>
        <taxon>Penstemon</taxon>
    </lineage>
</organism>